<sequence>MQRFALSAIRFYQRYLSLDSGWALRLRLGQAPVCRFVPTCSEYTYQAVEGYGIIYGLWLGLQRIVRCHPWNKGGFDPVK</sequence>
<keyword evidence="1" id="KW-0472">Membrane</keyword>
<accession>A0A1F6AZ33</accession>
<dbReference type="InterPro" id="IPR002696">
    <property type="entry name" value="Membr_insert_effic_factor_YidD"/>
</dbReference>
<dbReference type="EMBL" id="MFJX01000052">
    <property type="protein sequence ID" value="OGG29920.1"/>
    <property type="molecule type" value="Genomic_DNA"/>
</dbReference>
<name>A0A1F6AZ33_9BACT</name>
<dbReference type="AlphaFoldDB" id="A0A1F6AZ33"/>
<organism evidence="2 3">
    <name type="scientific">Candidatus Gottesmanbacteria bacterium RIFCSPLOWO2_01_FULL_46_9</name>
    <dbReference type="NCBI Taxonomy" id="1798394"/>
    <lineage>
        <taxon>Bacteria</taxon>
        <taxon>Candidatus Gottesmaniibacteriota</taxon>
    </lineage>
</organism>
<evidence type="ECO:0000313" key="3">
    <source>
        <dbReference type="Proteomes" id="UP000176450"/>
    </source>
</evidence>
<dbReference type="PANTHER" id="PTHR33383">
    <property type="entry name" value="MEMBRANE PROTEIN INSERTION EFFICIENCY FACTOR-RELATED"/>
    <property type="match status" value="1"/>
</dbReference>
<dbReference type="Proteomes" id="UP000176450">
    <property type="component" value="Unassembled WGS sequence"/>
</dbReference>
<proteinExistence type="inferred from homology"/>
<reference evidence="2 3" key="1">
    <citation type="journal article" date="2016" name="Nat. Commun.">
        <title>Thousands of microbial genomes shed light on interconnected biogeochemical processes in an aquifer system.</title>
        <authorList>
            <person name="Anantharaman K."/>
            <person name="Brown C.T."/>
            <person name="Hug L.A."/>
            <person name="Sharon I."/>
            <person name="Castelle C.J."/>
            <person name="Probst A.J."/>
            <person name="Thomas B.C."/>
            <person name="Singh A."/>
            <person name="Wilkins M.J."/>
            <person name="Karaoz U."/>
            <person name="Brodie E.L."/>
            <person name="Williams K.H."/>
            <person name="Hubbard S.S."/>
            <person name="Banfield J.F."/>
        </authorList>
    </citation>
    <scope>NUCLEOTIDE SEQUENCE [LARGE SCALE GENOMIC DNA]</scope>
</reference>
<dbReference type="SMART" id="SM01234">
    <property type="entry name" value="Haemolytic"/>
    <property type="match status" value="1"/>
</dbReference>
<dbReference type="NCBIfam" id="TIGR00278">
    <property type="entry name" value="membrane protein insertion efficiency factor YidD"/>
    <property type="match status" value="1"/>
</dbReference>
<protein>
    <recommendedName>
        <fullName evidence="1">Putative membrane protein insertion efficiency factor</fullName>
    </recommendedName>
</protein>
<dbReference type="PANTHER" id="PTHR33383:SF1">
    <property type="entry name" value="MEMBRANE PROTEIN INSERTION EFFICIENCY FACTOR-RELATED"/>
    <property type="match status" value="1"/>
</dbReference>
<comment type="similarity">
    <text evidence="1">Belongs to the UPF0161 family.</text>
</comment>
<comment type="caution">
    <text evidence="2">The sequence shown here is derived from an EMBL/GenBank/DDBJ whole genome shotgun (WGS) entry which is preliminary data.</text>
</comment>
<dbReference type="Pfam" id="PF01809">
    <property type="entry name" value="YidD"/>
    <property type="match status" value="1"/>
</dbReference>
<evidence type="ECO:0000313" key="2">
    <source>
        <dbReference type="EMBL" id="OGG29920.1"/>
    </source>
</evidence>
<evidence type="ECO:0000256" key="1">
    <source>
        <dbReference type="HAMAP-Rule" id="MF_00386"/>
    </source>
</evidence>
<gene>
    <name evidence="2" type="ORF">A3A63_02795</name>
</gene>
<keyword evidence="1" id="KW-1003">Cell membrane</keyword>
<dbReference type="GO" id="GO:0005886">
    <property type="term" value="C:plasma membrane"/>
    <property type="evidence" value="ECO:0007669"/>
    <property type="project" value="UniProtKB-SubCell"/>
</dbReference>
<comment type="function">
    <text evidence="1">Could be involved in insertion of integral membrane proteins into the membrane.</text>
</comment>
<dbReference type="HAMAP" id="MF_00386">
    <property type="entry name" value="UPF0161_YidD"/>
    <property type="match status" value="1"/>
</dbReference>
<comment type="subcellular location">
    <subcellularLocation>
        <location evidence="1">Cell membrane</location>
        <topology evidence="1">Peripheral membrane protein</topology>
        <orientation evidence="1">Cytoplasmic side</orientation>
    </subcellularLocation>
</comment>